<protein>
    <submittedName>
        <fullName evidence="1">Uncharacterized protein</fullName>
    </submittedName>
</protein>
<dbReference type="Proteomes" id="UP001469553">
    <property type="component" value="Unassembled WGS sequence"/>
</dbReference>
<proteinExistence type="predicted"/>
<reference evidence="1 2" key="1">
    <citation type="submission" date="2021-06" db="EMBL/GenBank/DDBJ databases">
        <authorList>
            <person name="Palmer J.M."/>
        </authorList>
    </citation>
    <scope>NUCLEOTIDE SEQUENCE [LARGE SCALE GENOMIC DNA]</scope>
    <source>
        <strain evidence="1 2">AS_MEX2019</strain>
        <tissue evidence="1">Muscle</tissue>
    </source>
</reference>
<name>A0ABV0Y8N9_9TELE</name>
<keyword evidence="2" id="KW-1185">Reference proteome</keyword>
<gene>
    <name evidence="1" type="ORF">AMECASPLE_039277</name>
</gene>
<accession>A0ABV0Y8N9</accession>
<sequence length="83" mass="8854">MCSSSNGPSTGVSWSLSAAARPLTVLDSSSAILGFLQDPLTWFPPLQLHSSSLLGDAALPLLPAVYLSYRKKEINFLNLHSVP</sequence>
<evidence type="ECO:0000313" key="2">
    <source>
        <dbReference type="Proteomes" id="UP001469553"/>
    </source>
</evidence>
<comment type="caution">
    <text evidence="1">The sequence shown here is derived from an EMBL/GenBank/DDBJ whole genome shotgun (WGS) entry which is preliminary data.</text>
</comment>
<evidence type="ECO:0000313" key="1">
    <source>
        <dbReference type="EMBL" id="MEQ2290040.1"/>
    </source>
</evidence>
<organism evidence="1 2">
    <name type="scientific">Ameca splendens</name>
    <dbReference type="NCBI Taxonomy" id="208324"/>
    <lineage>
        <taxon>Eukaryota</taxon>
        <taxon>Metazoa</taxon>
        <taxon>Chordata</taxon>
        <taxon>Craniata</taxon>
        <taxon>Vertebrata</taxon>
        <taxon>Euteleostomi</taxon>
        <taxon>Actinopterygii</taxon>
        <taxon>Neopterygii</taxon>
        <taxon>Teleostei</taxon>
        <taxon>Neoteleostei</taxon>
        <taxon>Acanthomorphata</taxon>
        <taxon>Ovalentaria</taxon>
        <taxon>Atherinomorphae</taxon>
        <taxon>Cyprinodontiformes</taxon>
        <taxon>Goodeidae</taxon>
        <taxon>Ameca</taxon>
    </lineage>
</organism>
<dbReference type="EMBL" id="JAHRIP010026831">
    <property type="protein sequence ID" value="MEQ2290040.1"/>
    <property type="molecule type" value="Genomic_DNA"/>
</dbReference>